<proteinExistence type="predicted"/>
<dbReference type="SUPFAM" id="SSF49842">
    <property type="entry name" value="TNF-like"/>
    <property type="match status" value="1"/>
</dbReference>
<feature type="chain" id="PRO_5012735922" evidence="4">
    <location>
        <begin position="18"/>
        <end position="155"/>
    </location>
</feature>
<name>A0A210PSI6_MIZYE</name>
<evidence type="ECO:0000256" key="4">
    <source>
        <dbReference type="SAM" id="SignalP"/>
    </source>
</evidence>
<feature type="signal peptide" evidence="4">
    <location>
        <begin position="1"/>
        <end position="17"/>
    </location>
</feature>
<dbReference type="SMART" id="SM00110">
    <property type="entry name" value="C1Q"/>
    <property type="match status" value="1"/>
</dbReference>
<dbReference type="PANTHER" id="PTHR22923">
    <property type="entry name" value="CEREBELLIN-RELATED"/>
    <property type="match status" value="1"/>
</dbReference>
<dbReference type="InterPro" id="IPR001073">
    <property type="entry name" value="C1q_dom"/>
</dbReference>
<keyword evidence="7" id="KW-1185">Reference proteome</keyword>
<protein>
    <submittedName>
        <fullName evidence="6">Hibernation-associated plasma protein HP-27</fullName>
    </submittedName>
</protein>
<evidence type="ECO:0000256" key="2">
    <source>
        <dbReference type="ARBA" id="ARBA00022525"/>
    </source>
</evidence>
<comment type="caution">
    <text evidence="6">The sequence shown here is derived from an EMBL/GenBank/DDBJ whole genome shotgun (WGS) entry which is preliminary data.</text>
</comment>
<evidence type="ECO:0000313" key="6">
    <source>
        <dbReference type="EMBL" id="OWF39445.1"/>
    </source>
</evidence>
<evidence type="ECO:0000256" key="3">
    <source>
        <dbReference type="ARBA" id="ARBA00022729"/>
    </source>
</evidence>
<dbReference type="EMBL" id="NEDP02005525">
    <property type="protein sequence ID" value="OWF39445.1"/>
    <property type="molecule type" value="Genomic_DNA"/>
</dbReference>
<keyword evidence="3 4" id="KW-0732">Signal</keyword>
<dbReference type="PROSITE" id="PS50871">
    <property type="entry name" value="C1Q"/>
    <property type="match status" value="1"/>
</dbReference>
<sequence length="155" mass="16461">MSLVKILAVLLVTYANGQTVAQSVGNDIAFTVKATNNGNIDLSPGVGGVVKFQTEITNYGNAFDLANGVFTAPVDGMYLFSASMYNVFAGQKLDTDIVKNGIPEVNMYCSASIQYSACSATVVLRLATSDRIWISDKSGKLVDHDSSFMGVLLNS</sequence>
<keyword evidence="2" id="KW-0964">Secreted</keyword>
<reference evidence="6 7" key="1">
    <citation type="journal article" date="2017" name="Nat. Ecol. Evol.">
        <title>Scallop genome provides insights into evolution of bilaterian karyotype and development.</title>
        <authorList>
            <person name="Wang S."/>
            <person name="Zhang J."/>
            <person name="Jiao W."/>
            <person name="Li J."/>
            <person name="Xun X."/>
            <person name="Sun Y."/>
            <person name="Guo X."/>
            <person name="Huan P."/>
            <person name="Dong B."/>
            <person name="Zhang L."/>
            <person name="Hu X."/>
            <person name="Sun X."/>
            <person name="Wang J."/>
            <person name="Zhao C."/>
            <person name="Wang Y."/>
            <person name="Wang D."/>
            <person name="Huang X."/>
            <person name="Wang R."/>
            <person name="Lv J."/>
            <person name="Li Y."/>
            <person name="Zhang Z."/>
            <person name="Liu B."/>
            <person name="Lu W."/>
            <person name="Hui Y."/>
            <person name="Liang J."/>
            <person name="Zhou Z."/>
            <person name="Hou R."/>
            <person name="Li X."/>
            <person name="Liu Y."/>
            <person name="Li H."/>
            <person name="Ning X."/>
            <person name="Lin Y."/>
            <person name="Zhao L."/>
            <person name="Xing Q."/>
            <person name="Dou J."/>
            <person name="Li Y."/>
            <person name="Mao J."/>
            <person name="Guo H."/>
            <person name="Dou H."/>
            <person name="Li T."/>
            <person name="Mu C."/>
            <person name="Jiang W."/>
            <person name="Fu Q."/>
            <person name="Fu X."/>
            <person name="Miao Y."/>
            <person name="Liu J."/>
            <person name="Yu Q."/>
            <person name="Li R."/>
            <person name="Liao H."/>
            <person name="Li X."/>
            <person name="Kong Y."/>
            <person name="Jiang Z."/>
            <person name="Chourrout D."/>
            <person name="Li R."/>
            <person name="Bao Z."/>
        </authorList>
    </citation>
    <scope>NUCLEOTIDE SEQUENCE [LARGE SCALE GENOMIC DNA]</scope>
    <source>
        <strain evidence="6 7">PY_sf001</strain>
    </source>
</reference>
<evidence type="ECO:0000259" key="5">
    <source>
        <dbReference type="PROSITE" id="PS50871"/>
    </source>
</evidence>
<dbReference type="Pfam" id="PF00386">
    <property type="entry name" value="C1q"/>
    <property type="match status" value="1"/>
</dbReference>
<dbReference type="OrthoDB" id="6079063at2759"/>
<dbReference type="STRING" id="6573.A0A210PSI6"/>
<dbReference type="InterPro" id="IPR050822">
    <property type="entry name" value="Cerebellin_Synaptic_Org"/>
</dbReference>
<dbReference type="GO" id="GO:0005576">
    <property type="term" value="C:extracellular region"/>
    <property type="evidence" value="ECO:0007669"/>
    <property type="project" value="UniProtKB-SubCell"/>
</dbReference>
<dbReference type="PRINTS" id="PR00007">
    <property type="entry name" value="COMPLEMNTC1Q"/>
</dbReference>
<dbReference type="AlphaFoldDB" id="A0A210PSI6"/>
<evidence type="ECO:0000256" key="1">
    <source>
        <dbReference type="ARBA" id="ARBA00004613"/>
    </source>
</evidence>
<comment type="subcellular location">
    <subcellularLocation>
        <location evidence="1">Secreted</location>
    </subcellularLocation>
</comment>
<dbReference type="Proteomes" id="UP000242188">
    <property type="component" value="Unassembled WGS sequence"/>
</dbReference>
<gene>
    <name evidence="6" type="ORF">KP79_PYT19845</name>
</gene>
<evidence type="ECO:0000313" key="7">
    <source>
        <dbReference type="Proteomes" id="UP000242188"/>
    </source>
</evidence>
<feature type="domain" description="C1q" evidence="5">
    <location>
        <begin position="23"/>
        <end position="155"/>
    </location>
</feature>
<dbReference type="Gene3D" id="2.60.120.40">
    <property type="match status" value="1"/>
</dbReference>
<accession>A0A210PSI6</accession>
<dbReference type="InterPro" id="IPR008983">
    <property type="entry name" value="Tumour_necrosis_fac-like_dom"/>
</dbReference>
<dbReference type="PANTHER" id="PTHR22923:SF116">
    <property type="entry name" value="C1Q DOMAIN-CONTAINING PROTEIN"/>
    <property type="match status" value="1"/>
</dbReference>
<organism evidence="6 7">
    <name type="scientific">Mizuhopecten yessoensis</name>
    <name type="common">Japanese scallop</name>
    <name type="synonym">Patinopecten yessoensis</name>
    <dbReference type="NCBI Taxonomy" id="6573"/>
    <lineage>
        <taxon>Eukaryota</taxon>
        <taxon>Metazoa</taxon>
        <taxon>Spiralia</taxon>
        <taxon>Lophotrochozoa</taxon>
        <taxon>Mollusca</taxon>
        <taxon>Bivalvia</taxon>
        <taxon>Autobranchia</taxon>
        <taxon>Pteriomorphia</taxon>
        <taxon>Pectinida</taxon>
        <taxon>Pectinoidea</taxon>
        <taxon>Pectinidae</taxon>
        <taxon>Mizuhopecten</taxon>
    </lineage>
</organism>